<organism evidence="1 2">
    <name type="scientific">[Clostridium] asparagiforme DSM 15981</name>
    <dbReference type="NCBI Taxonomy" id="518636"/>
    <lineage>
        <taxon>Bacteria</taxon>
        <taxon>Bacillati</taxon>
        <taxon>Bacillota</taxon>
        <taxon>Clostridia</taxon>
        <taxon>Lachnospirales</taxon>
        <taxon>Lachnospiraceae</taxon>
        <taxon>Enterocloster</taxon>
    </lineage>
</organism>
<proteinExistence type="predicted"/>
<dbReference type="AlphaFoldDB" id="C0D3K9"/>
<gene>
    <name evidence="1" type="ORF">CLOSTASPAR_03850</name>
</gene>
<reference evidence="1 2" key="1">
    <citation type="submission" date="2009-01" db="EMBL/GenBank/DDBJ databases">
        <authorList>
            <person name="Fulton L."/>
            <person name="Clifton S."/>
            <person name="Fulton B."/>
            <person name="Xu J."/>
            <person name="Minx P."/>
            <person name="Pepin K.H."/>
            <person name="Johnson M."/>
            <person name="Bhonagiri V."/>
            <person name="Nash W.E."/>
            <person name="Mardis E.R."/>
            <person name="Wilson R.K."/>
        </authorList>
    </citation>
    <scope>NUCLEOTIDE SEQUENCE [LARGE SCALE GENOMIC DNA]</scope>
    <source>
        <strain evidence="1 2">DSM 15981</strain>
    </source>
</reference>
<evidence type="ECO:0000313" key="1">
    <source>
        <dbReference type="EMBL" id="EEG54089.1"/>
    </source>
</evidence>
<reference evidence="1 2" key="2">
    <citation type="submission" date="2009-02" db="EMBL/GenBank/DDBJ databases">
        <title>Draft genome sequence of Clostridium asparagiforme (DSM 15981).</title>
        <authorList>
            <person name="Sudarsanam P."/>
            <person name="Ley R."/>
            <person name="Guruge J."/>
            <person name="Turnbaugh P.J."/>
            <person name="Mahowald M."/>
            <person name="Liep D."/>
            <person name="Gordon J."/>
        </authorList>
    </citation>
    <scope>NUCLEOTIDE SEQUENCE [LARGE SCALE GENOMIC DNA]</scope>
    <source>
        <strain evidence="1 2">DSM 15981</strain>
    </source>
</reference>
<dbReference type="HOGENOM" id="CLU_2841913_0_0_9"/>
<name>C0D3K9_9FIRM</name>
<keyword evidence="2" id="KW-1185">Reference proteome</keyword>
<dbReference type="Proteomes" id="UP000004756">
    <property type="component" value="Unassembled WGS sequence"/>
</dbReference>
<sequence>MNGASGFKIILFFSTFYFSCPLYSDIHTYSTKIFQISVSAVGAVGKTVNLSDHRLGISEKIIKNF</sequence>
<evidence type="ECO:0000313" key="2">
    <source>
        <dbReference type="Proteomes" id="UP000004756"/>
    </source>
</evidence>
<dbReference type="EMBL" id="ACCJ01000306">
    <property type="protein sequence ID" value="EEG54089.1"/>
    <property type="molecule type" value="Genomic_DNA"/>
</dbReference>
<protein>
    <submittedName>
        <fullName evidence="1">Uncharacterized protein</fullName>
    </submittedName>
</protein>
<comment type="caution">
    <text evidence="1">The sequence shown here is derived from an EMBL/GenBank/DDBJ whole genome shotgun (WGS) entry which is preliminary data.</text>
</comment>
<accession>C0D3K9</accession>